<dbReference type="Proteomes" id="UP000190626">
    <property type="component" value="Unassembled WGS sequence"/>
</dbReference>
<gene>
    <name evidence="2" type="ORF">BC351_03490</name>
</gene>
<dbReference type="PROSITE" id="PS51272">
    <property type="entry name" value="SLH"/>
    <property type="match status" value="1"/>
</dbReference>
<comment type="caution">
    <text evidence="2">The sequence shown here is derived from an EMBL/GenBank/DDBJ whole genome shotgun (WGS) entry which is preliminary data.</text>
</comment>
<sequence length="315" mass="35404">MVSTCATASGAGSESFSDISNSFWGYPHIQWALDNEVIEGYPDGTFQPNSDVDQFEFIAMLIRAYHPADFVPSPESSNWATPYATYANNMNWKTVAPSSLGGHATTHMSMSRGMVAQMLANATGKNYSREDSIRYVLDTGLAEGKTELSVDGFHSGDFVTRTEAVTFIERMKVKFDHLQANPPKEEHYQPITTMLYKNDTYHFSLQLPLSWADKYDIVDEAVSYGHSINFINKATGTGILFTLAVWDKEEWNLNKEEIKGIIPISEIGEKGNQVFLFFTPTDVQYDPSDEKGMVDYKAMFQSVKLIKPTFKIINK</sequence>
<accession>A0A1V4HKT7</accession>
<keyword evidence="3" id="KW-1185">Reference proteome</keyword>
<proteinExistence type="predicted"/>
<evidence type="ECO:0000259" key="1">
    <source>
        <dbReference type="PROSITE" id="PS51272"/>
    </source>
</evidence>
<organism evidence="2 3">
    <name type="scientific">Paenibacillus ferrarius</name>
    <dbReference type="NCBI Taxonomy" id="1469647"/>
    <lineage>
        <taxon>Bacteria</taxon>
        <taxon>Bacillati</taxon>
        <taxon>Bacillota</taxon>
        <taxon>Bacilli</taxon>
        <taxon>Bacillales</taxon>
        <taxon>Paenibacillaceae</taxon>
        <taxon>Paenibacillus</taxon>
    </lineage>
</organism>
<dbReference type="STRING" id="1469647.BC351_03490"/>
<feature type="domain" description="SLH" evidence="1">
    <location>
        <begin position="12"/>
        <end position="75"/>
    </location>
</feature>
<evidence type="ECO:0000313" key="3">
    <source>
        <dbReference type="Proteomes" id="UP000190626"/>
    </source>
</evidence>
<reference evidence="3" key="1">
    <citation type="submission" date="2016-07" db="EMBL/GenBank/DDBJ databases">
        <authorList>
            <person name="Florea S."/>
            <person name="Webb J.S."/>
            <person name="Jaromczyk J."/>
            <person name="Schardl C.L."/>
        </authorList>
    </citation>
    <scope>NUCLEOTIDE SEQUENCE [LARGE SCALE GENOMIC DNA]</scope>
    <source>
        <strain evidence="3">CY1</strain>
    </source>
</reference>
<dbReference type="AlphaFoldDB" id="A0A1V4HKT7"/>
<dbReference type="EMBL" id="MBTG01000012">
    <property type="protein sequence ID" value="OPH57881.1"/>
    <property type="molecule type" value="Genomic_DNA"/>
</dbReference>
<protein>
    <recommendedName>
        <fullName evidence="1">SLH domain-containing protein</fullName>
    </recommendedName>
</protein>
<evidence type="ECO:0000313" key="2">
    <source>
        <dbReference type="EMBL" id="OPH57881.1"/>
    </source>
</evidence>
<dbReference type="InterPro" id="IPR001119">
    <property type="entry name" value="SLH_dom"/>
</dbReference>
<dbReference type="Pfam" id="PF00395">
    <property type="entry name" value="SLH"/>
    <property type="match status" value="1"/>
</dbReference>
<name>A0A1V4HKT7_9BACL</name>